<dbReference type="Proteomes" id="UP000037923">
    <property type="component" value="Unassembled WGS sequence"/>
</dbReference>
<feature type="domain" description="Major facilitator superfamily (MFS) profile" evidence="7">
    <location>
        <begin position="194"/>
        <end position="694"/>
    </location>
</feature>
<proteinExistence type="predicted"/>
<dbReference type="GeneID" id="26906939"/>
<evidence type="ECO:0000256" key="3">
    <source>
        <dbReference type="ARBA" id="ARBA00022989"/>
    </source>
</evidence>
<evidence type="ECO:0000313" key="8">
    <source>
        <dbReference type="EMBL" id="KPA77850.1"/>
    </source>
</evidence>
<organism evidence="8 9">
    <name type="scientific">Leptomonas pyrrhocoris</name>
    <name type="common">Firebug parasite</name>
    <dbReference type="NCBI Taxonomy" id="157538"/>
    <lineage>
        <taxon>Eukaryota</taxon>
        <taxon>Discoba</taxon>
        <taxon>Euglenozoa</taxon>
        <taxon>Kinetoplastea</taxon>
        <taxon>Metakinetoplastina</taxon>
        <taxon>Trypanosomatida</taxon>
        <taxon>Trypanosomatidae</taxon>
        <taxon>Leishmaniinae</taxon>
        <taxon>Leptomonas</taxon>
    </lineage>
</organism>
<keyword evidence="8" id="KW-0813">Transport</keyword>
<feature type="region of interest" description="Disordered" evidence="5">
    <location>
        <begin position="734"/>
        <end position="755"/>
    </location>
</feature>
<evidence type="ECO:0000256" key="1">
    <source>
        <dbReference type="ARBA" id="ARBA00004141"/>
    </source>
</evidence>
<keyword evidence="3 6" id="KW-1133">Transmembrane helix</keyword>
<evidence type="ECO:0000256" key="6">
    <source>
        <dbReference type="SAM" id="Phobius"/>
    </source>
</evidence>
<dbReference type="OMA" id="CPLYVNT"/>
<dbReference type="RefSeq" id="XP_015656289.1">
    <property type="nucleotide sequence ID" value="XM_015804996.1"/>
</dbReference>
<feature type="transmembrane region" description="Helical" evidence="6">
    <location>
        <begin position="409"/>
        <end position="431"/>
    </location>
</feature>
<feature type="compositionally biased region" description="Polar residues" evidence="5">
    <location>
        <begin position="1"/>
        <end position="17"/>
    </location>
</feature>
<feature type="region of interest" description="Disordered" evidence="5">
    <location>
        <begin position="84"/>
        <end position="130"/>
    </location>
</feature>
<evidence type="ECO:0000259" key="7">
    <source>
        <dbReference type="PROSITE" id="PS50850"/>
    </source>
</evidence>
<dbReference type="InterPro" id="IPR003663">
    <property type="entry name" value="Sugar/inositol_transpt"/>
</dbReference>
<feature type="compositionally biased region" description="Polar residues" evidence="5">
    <location>
        <begin position="86"/>
        <end position="100"/>
    </location>
</feature>
<dbReference type="AlphaFoldDB" id="A0A0M9FX20"/>
<keyword evidence="4 6" id="KW-0472">Membrane</keyword>
<feature type="transmembrane region" description="Helical" evidence="6">
    <location>
        <begin position="639"/>
        <end position="657"/>
    </location>
</feature>
<dbReference type="PANTHER" id="PTHR48021:SF1">
    <property type="entry name" value="GH07001P-RELATED"/>
    <property type="match status" value="1"/>
</dbReference>
<feature type="region of interest" description="Disordered" evidence="5">
    <location>
        <begin position="1"/>
        <end position="47"/>
    </location>
</feature>
<keyword evidence="9" id="KW-1185">Reference proteome</keyword>
<comment type="caution">
    <text evidence="8">The sequence shown here is derived from an EMBL/GenBank/DDBJ whole genome shotgun (WGS) entry which is preliminary data.</text>
</comment>
<feature type="transmembrane region" description="Helical" evidence="6">
    <location>
        <begin position="377"/>
        <end position="397"/>
    </location>
</feature>
<dbReference type="PANTHER" id="PTHR48021">
    <property type="match status" value="1"/>
</dbReference>
<gene>
    <name evidence="8" type="ORF">ABB37_06653</name>
</gene>
<protein>
    <submittedName>
        <fullName evidence="8">Glucose transporter lmgt1</fullName>
    </submittedName>
</protein>
<reference evidence="8 9" key="1">
    <citation type="submission" date="2015-07" db="EMBL/GenBank/DDBJ databases">
        <title>High-quality genome of monoxenous trypanosomatid Leptomonas pyrrhocoris.</title>
        <authorList>
            <person name="Flegontov P."/>
            <person name="Butenko A."/>
            <person name="Firsov S."/>
            <person name="Vlcek C."/>
            <person name="Logacheva M.D."/>
            <person name="Field M."/>
            <person name="Filatov D."/>
            <person name="Flegontova O."/>
            <person name="Gerasimov E."/>
            <person name="Jackson A.P."/>
            <person name="Kelly S."/>
            <person name="Opperdoes F."/>
            <person name="O'Reilly A."/>
            <person name="Votypka J."/>
            <person name="Yurchenko V."/>
            <person name="Lukes J."/>
        </authorList>
    </citation>
    <scope>NUCLEOTIDE SEQUENCE [LARGE SCALE GENOMIC DNA]</scope>
    <source>
        <strain evidence="8">H10</strain>
    </source>
</reference>
<dbReference type="InterPro" id="IPR036259">
    <property type="entry name" value="MFS_trans_sf"/>
</dbReference>
<feature type="transmembrane region" description="Helical" evidence="6">
    <location>
        <begin position="562"/>
        <end position="583"/>
    </location>
</feature>
<feature type="transmembrane region" description="Helical" evidence="6">
    <location>
        <begin position="529"/>
        <end position="550"/>
    </location>
</feature>
<feature type="compositionally biased region" description="Acidic residues" evidence="5">
    <location>
        <begin position="746"/>
        <end position="755"/>
    </location>
</feature>
<feature type="compositionally biased region" description="Basic and acidic residues" evidence="5">
    <location>
        <begin position="111"/>
        <end position="120"/>
    </location>
</feature>
<keyword evidence="8" id="KW-0762">Sugar transport</keyword>
<dbReference type="OrthoDB" id="249531at2759"/>
<comment type="subcellular location">
    <subcellularLocation>
        <location evidence="1">Membrane</location>
        <topology evidence="1">Multi-pass membrane protein</topology>
    </subcellularLocation>
</comment>
<evidence type="ECO:0000313" key="9">
    <source>
        <dbReference type="Proteomes" id="UP000037923"/>
    </source>
</evidence>
<dbReference type="VEuPathDB" id="TriTrypDB:LpyrH10_15_0630"/>
<feature type="transmembrane region" description="Helical" evidence="6">
    <location>
        <begin position="669"/>
        <end position="690"/>
    </location>
</feature>
<dbReference type="SUPFAM" id="SSF103473">
    <property type="entry name" value="MFS general substrate transporter"/>
    <property type="match status" value="1"/>
</dbReference>
<accession>A0A0M9FX20</accession>
<dbReference type="Pfam" id="PF00083">
    <property type="entry name" value="Sugar_tr"/>
    <property type="match status" value="2"/>
</dbReference>
<dbReference type="GO" id="GO:0022857">
    <property type="term" value="F:transmembrane transporter activity"/>
    <property type="evidence" value="ECO:0007669"/>
    <property type="project" value="InterPro"/>
</dbReference>
<dbReference type="InterPro" id="IPR050549">
    <property type="entry name" value="MFS_Trehalose_Transporter"/>
</dbReference>
<dbReference type="EMBL" id="LGTL01000015">
    <property type="protein sequence ID" value="KPA77850.1"/>
    <property type="molecule type" value="Genomic_DNA"/>
</dbReference>
<feature type="transmembrane region" description="Helical" evidence="6">
    <location>
        <begin position="347"/>
        <end position="365"/>
    </location>
</feature>
<dbReference type="GO" id="GO:0016020">
    <property type="term" value="C:membrane"/>
    <property type="evidence" value="ECO:0007669"/>
    <property type="project" value="UniProtKB-SubCell"/>
</dbReference>
<name>A0A0M9FX20_LEPPY</name>
<dbReference type="Gene3D" id="1.20.1250.20">
    <property type="entry name" value="MFS general substrate transporter like domains"/>
    <property type="match status" value="2"/>
</dbReference>
<sequence length="755" mass="81319">MPTSLSSAGAVLPSSTPHLYDLAAPPKAEETIASEPAGSTREAEEVKPNMHAVDASPLPQWTHAVSPPSPLLDRSRECSMLHGSSLLRTLPTTPAETPTSGEEPVRPSPSDSRHRSREGGAHTFAKAASKKAELRDPWVDDVDNLDDLENLNRRDNFDNVADSQENVDEYPEDGAAPLARVTLRGFFSKHNLQVAAVPFVCGIINGYTIGYVAPYTQLYKMSTNCALYTAQKGCESVPFADCMWRTATVTRDDGTTQSLNYCGWPAITCRATYPNDGWMGGGGNTTLAEMRCLQDSRCTWSYSAKECQNLSGYSASDTGVFAGSIIAGSMFGAILGGPLVTSMGTRLTFIISGLLSVACSVMGHVDAATDEFWVLVVERFVIGIFMGLITVACPLYVNTNAAPLYRRKLGTLFQVFTTLGVFLAGTIGLGVGQTVDYDADRSADIAGRMQGLASGQTAVSLAMVCLGFFSAESKVKYGKKAGGMNQNEYSYREMMGPLIMSVVLNCTMRLTGFNAILNFAPSIMGGLGLAPLVGNTIMTVFNFTGTLVAIPLDSFFSIRSIFLFGSCFISCMCLFLCGLPVYPGVASASVTNGCAITGISVFIFGFEVFVGPSFYVLCQEIFPPSFRPRGNSFAQLWQFIINLVINVCYPIAAERFSGGPEGDQHKGQAILFIFFGAVGLICFVIELLFLRLWEEETREREYPAEAATFEKEMYDLQGTAFGSTAAASAPLRGAREGGNIVSPVEGEAEEEVRER</sequence>
<evidence type="ECO:0000256" key="4">
    <source>
        <dbReference type="ARBA" id="ARBA00023136"/>
    </source>
</evidence>
<dbReference type="PRINTS" id="PR00171">
    <property type="entry name" value="SUGRTRNSPORT"/>
</dbReference>
<evidence type="ECO:0000256" key="2">
    <source>
        <dbReference type="ARBA" id="ARBA00022692"/>
    </source>
</evidence>
<dbReference type="PROSITE" id="PS50850">
    <property type="entry name" value="MFS"/>
    <property type="match status" value="1"/>
</dbReference>
<keyword evidence="2 6" id="KW-0812">Transmembrane</keyword>
<dbReference type="InterPro" id="IPR005828">
    <property type="entry name" value="MFS_sugar_transport-like"/>
</dbReference>
<dbReference type="InterPro" id="IPR020846">
    <property type="entry name" value="MFS_dom"/>
</dbReference>
<feature type="transmembrane region" description="Helical" evidence="6">
    <location>
        <begin position="319"/>
        <end position="340"/>
    </location>
</feature>
<feature type="transmembrane region" description="Helical" evidence="6">
    <location>
        <begin position="595"/>
        <end position="618"/>
    </location>
</feature>
<feature type="transmembrane region" description="Helical" evidence="6">
    <location>
        <begin position="451"/>
        <end position="471"/>
    </location>
</feature>
<evidence type="ECO:0000256" key="5">
    <source>
        <dbReference type="SAM" id="MobiDB-lite"/>
    </source>
</evidence>